<evidence type="ECO:0000313" key="1">
    <source>
        <dbReference type="EMBL" id="KAF2759571.1"/>
    </source>
</evidence>
<reference evidence="1" key="1">
    <citation type="journal article" date="2020" name="Stud. Mycol.">
        <title>101 Dothideomycetes genomes: a test case for predicting lifestyles and emergence of pathogens.</title>
        <authorList>
            <person name="Haridas S."/>
            <person name="Albert R."/>
            <person name="Binder M."/>
            <person name="Bloem J."/>
            <person name="Labutti K."/>
            <person name="Salamov A."/>
            <person name="Andreopoulos B."/>
            <person name="Baker S."/>
            <person name="Barry K."/>
            <person name="Bills G."/>
            <person name="Bluhm B."/>
            <person name="Cannon C."/>
            <person name="Castanera R."/>
            <person name="Culley D."/>
            <person name="Daum C."/>
            <person name="Ezra D."/>
            <person name="Gonzalez J."/>
            <person name="Henrissat B."/>
            <person name="Kuo A."/>
            <person name="Liang C."/>
            <person name="Lipzen A."/>
            <person name="Lutzoni F."/>
            <person name="Magnuson J."/>
            <person name="Mondo S."/>
            <person name="Nolan M."/>
            <person name="Ohm R."/>
            <person name="Pangilinan J."/>
            <person name="Park H.-J."/>
            <person name="Ramirez L."/>
            <person name="Alfaro M."/>
            <person name="Sun H."/>
            <person name="Tritt A."/>
            <person name="Yoshinaga Y."/>
            <person name="Zwiers L.-H."/>
            <person name="Turgeon B."/>
            <person name="Goodwin S."/>
            <person name="Spatafora J."/>
            <person name="Crous P."/>
            <person name="Grigoriev I."/>
        </authorList>
    </citation>
    <scope>NUCLEOTIDE SEQUENCE</scope>
    <source>
        <strain evidence="1">CBS 121739</strain>
    </source>
</reference>
<dbReference type="Proteomes" id="UP000799437">
    <property type="component" value="Unassembled WGS sequence"/>
</dbReference>
<name>A0A6A6WEN1_9PEZI</name>
<keyword evidence="2" id="KW-1185">Reference proteome</keyword>
<organism evidence="1 2">
    <name type="scientific">Pseudovirgaria hyperparasitica</name>
    <dbReference type="NCBI Taxonomy" id="470096"/>
    <lineage>
        <taxon>Eukaryota</taxon>
        <taxon>Fungi</taxon>
        <taxon>Dikarya</taxon>
        <taxon>Ascomycota</taxon>
        <taxon>Pezizomycotina</taxon>
        <taxon>Dothideomycetes</taxon>
        <taxon>Dothideomycetes incertae sedis</taxon>
        <taxon>Acrospermales</taxon>
        <taxon>Acrospermaceae</taxon>
        <taxon>Pseudovirgaria</taxon>
    </lineage>
</organism>
<dbReference type="OrthoDB" id="2561193at2759"/>
<accession>A0A6A6WEN1</accession>
<dbReference type="GeneID" id="54482817"/>
<dbReference type="AlphaFoldDB" id="A0A6A6WEN1"/>
<gene>
    <name evidence="1" type="ORF">EJ05DRAFT_436759</name>
</gene>
<sequence>MSAFQRHMVHFATPSNPYVITLGSGLRGSLALGLNFPISCLLSLALRIMYSPFPWTSPISIASIPTPKHRTQLEHVQLYQAEYSCTDLLRLYALQEHDAKSRSSIENLAASLIDRGHIIGFWVMAANASTHKVFREDVEQFQRGDWEKDVVKRRQGVHDILPFWRGGPLFVSGHSWAVAKLFGVQVYDTNILSKEKKIR</sequence>
<dbReference type="EMBL" id="ML996569">
    <property type="protein sequence ID" value="KAF2759571.1"/>
    <property type="molecule type" value="Genomic_DNA"/>
</dbReference>
<proteinExistence type="predicted"/>
<dbReference type="RefSeq" id="XP_033602022.1">
    <property type="nucleotide sequence ID" value="XM_033741763.1"/>
</dbReference>
<protein>
    <submittedName>
        <fullName evidence="1">Uncharacterized protein</fullName>
    </submittedName>
</protein>
<evidence type="ECO:0000313" key="2">
    <source>
        <dbReference type="Proteomes" id="UP000799437"/>
    </source>
</evidence>